<name>A0A7W9WAD8_ARMRO</name>
<evidence type="ECO:0000256" key="1">
    <source>
        <dbReference type="SAM" id="Phobius"/>
    </source>
</evidence>
<protein>
    <submittedName>
        <fullName evidence="2">Uncharacterized protein</fullName>
    </submittedName>
</protein>
<reference evidence="2 3" key="1">
    <citation type="submission" date="2020-08" db="EMBL/GenBank/DDBJ databases">
        <title>Genomic Encyclopedia of Type Strains, Phase IV (KMG-IV): sequencing the most valuable type-strain genomes for metagenomic binning, comparative biology and taxonomic classification.</title>
        <authorList>
            <person name="Goeker M."/>
        </authorList>
    </citation>
    <scope>NUCLEOTIDE SEQUENCE [LARGE SCALE GENOMIC DNA]</scope>
    <source>
        <strain evidence="2 3">DSM 23562</strain>
    </source>
</reference>
<keyword evidence="1" id="KW-1133">Transmembrane helix</keyword>
<feature type="transmembrane region" description="Helical" evidence="1">
    <location>
        <begin position="12"/>
        <end position="32"/>
    </location>
</feature>
<comment type="caution">
    <text evidence="2">The sequence shown here is derived from an EMBL/GenBank/DDBJ whole genome shotgun (WGS) entry which is preliminary data.</text>
</comment>
<keyword evidence="1" id="KW-0812">Transmembrane</keyword>
<organism evidence="2 3">
    <name type="scientific">Armatimonas rosea</name>
    <dbReference type="NCBI Taxonomy" id="685828"/>
    <lineage>
        <taxon>Bacteria</taxon>
        <taxon>Bacillati</taxon>
        <taxon>Armatimonadota</taxon>
        <taxon>Armatimonadia</taxon>
        <taxon>Armatimonadales</taxon>
        <taxon>Armatimonadaceae</taxon>
        <taxon>Armatimonas</taxon>
    </lineage>
</organism>
<sequence length="202" mass="22577">MVPDPEFYWHTSPLQFVPAILSSGALVASAYPRPRALARRRKLGLEGVVHLSFTARTPLLTDKCQRGYPHVLFAFDPAIAELPGAGYLKWNTMRWAHREEFIPIVDPAEKATFRAAWRAGSYPSAELLIPKQLALNHATALYLASQAEADWLMRLSLPTPPMTIDPERFPPGPPHDLTAFHEWADSCERAGELLPPLEAVFD</sequence>
<evidence type="ECO:0000313" key="2">
    <source>
        <dbReference type="EMBL" id="MBB6053507.1"/>
    </source>
</evidence>
<accession>A0A7W9WAD8</accession>
<proteinExistence type="predicted"/>
<dbReference type="RefSeq" id="WP_184203599.1">
    <property type="nucleotide sequence ID" value="NZ_JACHGW010000007.1"/>
</dbReference>
<dbReference type="EMBL" id="JACHGW010000007">
    <property type="protein sequence ID" value="MBB6053507.1"/>
    <property type="molecule type" value="Genomic_DNA"/>
</dbReference>
<keyword evidence="1" id="KW-0472">Membrane</keyword>
<dbReference type="Proteomes" id="UP000520814">
    <property type="component" value="Unassembled WGS sequence"/>
</dbReference>
<keyword evidence="3" id="KW-1185">Reference proteome</keyword>
<gene>
    <name evidence="2" type="ORF">HNQ39_005342</name>
</gene>
<evidence type="ECO:0000313" key="3">
    <source>
        <dbReference type="Proteomes" id="UP000520814"/>
    </source>
</evidence>
<dbReference type="AlphaFoldDB" id="A0A7W9WAD8"/>